<protein>
    <submittedName>
        <fullName evidence="1">Uncharacterized protein</fullName>
    </submittedName>
</protein>
<dbReference type="Proteomes" id="UP001487740">
    <property type="component" value="Unassembled WGS sequence"/>
</dbReference>
<sequence length="126" mass="14311">MIISCLYSLRSLNYPSDFIFIYGQFGTEQVKTVFGRNVKLSTHRCDNVLVTHIPRTPRSHTHSTYIAAHNPPSSNTETQYQYLHGISFTHLHLHPQPHTASHPHLSTSNLRTNPKAQIAIVHNTES</sequence>
<name>A0AAW0SMZ8_SCYPA</name>
<keyword evidence="2" id="KW-1185">Reference proteome</keyword>
<evidence type="ECO:0000313" key="1">
    <source>
        <dbReference type="EMBL" id="KAK8376346.1"/>
    </source>
</evidence>
<organism evidence="1 2">
    <name type="scientific">Scylla paramamosain</name>
    <name type="common">Mud crab</name>
    <dbReference type="NCBI Taxonomy" id="85552"/>
    <lineage>
        <taxon>Eukaryota</taxon>
        <taxon>Metazoa</taxon>
        <taxon>Ecdysozoa</taxon>
        <taxon>Arthropoda</taxon>
        <taxon>Crustacea</taxon>
        <taxon>Multicrustacea</taxon>
        <taxon>Malacostraca</taxon>
        <taxon>Eumalacostraca</taxon>
        <taxon>Eucarida</taxon>
        <taxon>Decapoda</taxon>
        <taxon>Pleocyemata</taxon>
        <taxon>Brachyura</taxon>
        <taxon>Eubrachyura</taxon>
        <taxon>Portunoidea</taxon>
        <taxon>Portunidae</taxon>
        <taxon>Portuninae</taxon>
        <taxon>Scylla</taxon>
    </lineage>
</organism>
<accession>A0AAW0SMZ8</accession>
<proteinExistence type="predicted"/>
<dbReference type="AlphaFoldDB" id="A0AAW0SMZ8"/>
<comment type="caution">
    <text evidence="1">The sequence shown here is derived from an EMBL/GenBank/DDBJ whole genome shotgun (WGS) entry which is preliminary data.</text>
</comment>
<reference evidence="1 2" key="1">
    <citation type="submission" date="2023-03" db="EMBL/GenBank/DDBJ databases">
        <title>High-quality genome of Scylla paramamosain provides insights in environmental adaptation.</title>
        <authorList>
            <person name="Zhang L."/>
        </authorList>
    </citation>
    <scope>NUCLEOTIDE SEQUENCE [LARGE SCALE GENOMIC DNA]</scope>
    <source>
        <strain evidence="1">LZ_2023a</strain>
        <tissue evidence="1">Muscle</tissue>
    </source>
</reference>
<gene>
    <name evidence="1" type="ORF">O3P69_009770</name>
</gene>
<evidence type="ECO:0000313" key="2">
    <source>
        <dbReference type="Proteomes" id="UP001487740"/>
    </source>
</evidence>
<dbReference type="EMBL" id="JARAKH010000048">
    <property type="protein sequence ID" value="KAK8376346.1"/>
    <property type="molecule type" value="Genomic_DNA"/>
</dbReference>